<name>A0A836L3X3_9TRYP</name>
<evidence type="ECO:0008006" key="4">
    <source>
        <dbReference type="Google" id="ProtNLM"/>
    </source>
</evidence>
<dbReference type="GeneID" id="92517921"/>
<reference evidence="2 3" key="1">
    <citation type="submission" date="2021-03" db="EMBL/GenBank/DDBJ databases">
        <title>Leishmania (Mundinia) martiniquensis Genome sequencing and assembly.</title>
        <authorList>
            <person name="Almutairi H."/>
            <person name="Gatherer D."/>
        </authorList>
    </citation>
    <scope>NUCLEOTIDE SEQUENCE [LARGE SCALE GENOMIC DNA]</scope>
    <source>
        <strain evidence="2">LSCM1</strain>
    </source>
</reference>
<accession>A0A836L3X3</accession>
<keyword evidence="1" id="KW-0472">Membrane</keyword>
<keyword evidence="1" id="KW-0812">Transmembrane</keyword>
<sequence length="360" mass="38661">MSAAYVAKCAHLCKGGPRSVASVCAHERGCRQVALLRRPPCAQSTIAKQHGTACVSAKLSLRCCCTVTGNHHATDASRGVTPPFESLTASQQPTVEDLFTSRFDTGVYAHCRGTSANAAPPPASRCAAAELPFSERLPSLASRTTAKAHKTGASLAARRAQAVPWGGLWQCLTSRSHLPAISIIHSMGKTPHPASTANDGLPSVPLPPSACFSPQNAPAADEAAGLSSSSLPPPPPAVQRYWHSYRLWASLHPHIQQEHLAVLHLRAQANAAKVAQQESLRQHLYRTMYWTLFVVCPLLGLLFLWLTVEAAAYGAELEVLPFVKYDEALRDFAEAEGHHRQLRSAKGSSGALKKKNVRID</sequence>
<evidence type="ECO:0000313" key="2">
    <source>
        <dbReference type="EMBL" id="KAG5487703.1"/>
    </source>
</evidence>
<proteinExistence type="predicted"/>
<dbReference type="EMBL" id="JAFEUZ010000003">
    <property type="protein sequence ID" value="KAG5487703.1"/>
    <property type="molecule type" value="Genomic_DNA"/>
</dbReference>
<organism evidence="2 3">
    <name type="scientific">Leishmania martiniquensis</name>
    <dbReference type="NCBI Taxonomy" id="1580590"/>
    <lineage>
        <taxon>Eukaryota</taxon>
        <taxon>Discoba</taxon>
        <taxon>Euglenozoa</taxon>
        <taxon>Kinetoplastea</taxon>
        <taxon>Metakinetoplastina</taxon>
        <taxon>Trypanosomatida</taxon>
        <taxon>Trypanosomatidae</taxon>
        <taxon>Leishmaniinae</taxon>
        <taxon>Leishmania</taxon>
    </lineage>
</organism>
<keyword evidence="1" id="KW-1133">Transmembrane helix</keyword>
<dbReference type="Proteomes" id="UP000673552">
    <property type="component" value="Chromosome 3"/>
</dbReference>
<keyword evidence="3" id="KW-1185">Reference proteome</keyword>
<gene>
    <name evidence="2" type="ORF">LSCM1_08066</name>
</gene>
<feature type="transmembrane region" description="Helical" evidence="1">
    <location>
        <begin position="288"/>
        <end position="308"/>
    </location>
</feature>
<comment type="caution">
    <text evidence="2">The sequence shown here is derived from an EMBL/GenBank/DDBJ whole genome shotgun (WGS) entry which is preliminary data.</text>
</comment>
<evidence type="ECO:0000256" key="1">
    <source>
        <dbReference type="SAM" id="Phobius"/>
    </source>
</evidence>
<dbReference type="AlphaFoldDB" id="A0A836L3X3"/>
<evidence type="ECO:0000313" key="3">
    <source>
        <dbReference type="Proteomes" id="UP000673552"/>
    </source>
</evidence>
<dbReference type="RefSeq" id="XP_067181514.1">
    <property type="nucleotide sequence ID" value="XM_067325409.1"/>
</dbReference>
<protein>
    <recommendedName>
        <fullName evidence="4">Transmembrane protein</fullName>
    </recommendedName>
</protein>
<dbReference type="OrthoDB" id="264739at2759"/>
<dbReference type="KEGG" id="lmat:92517921"/>